<feature type="active site" description="Proton donor; for dehydratase activity" evidence="9">
    <location>
        <position position="949"/>
    </location>
</feature>
<protein>
    <submittedName>
        <fullName evidence="14">Amino acid adenylation domain-containing protein</fullName>
    </submittedName>
</protein>
<dbReference type="InterPro" id="IPR009081">
    <property type="entry name" value="PP-bd_ACP"/>
</dbReference>
<keyword evidence="15" id="KW-1185">Reference proteome</keyword>
<feature type="compositionally biased region" description="Pro residues" evidence="10">
    <location>
        <begin position="3252"/>
        <end position="3263"/>
    </location>
</feature>
<evidence type="ECO:0000313" key="14">
    <source>
        <dbReference type="EMBL" id="MBR9970322.1"/>
    </source>
</evidence>
<feature type="domain" description="Carrier" evidence="11">
    <location>
        <begin position="1436"/>
        <end position="1513"/>
    </location>
</feature>
<evidence type="ECO:0000256" key="1">
    <source>
        <dbReference type="ARBA" id="ARBA00001957"/>
    </source>
</evidence>
<dbReference type="Pfam" id="PF22336">
    <property type="entry name" value="RhiE-like_linker"/>
    <property type="match status" value="3"/>
</dbReference>
<dbReference type="Pfam" id="PF13193">
    <property type="entry name" value="AMP-binding_C"/>
    <property type="match status" value="1"/>
</dbReference>
<feature type="domain" description="Carrier" evidence="11">
    <location>
        <begin position="2198"/>
        <end position="2275"/>
    </location>
</feature>
<dbReference type="Pfam" id="PF00109">
    <property type="entry name" value="ketoacyl-synt"/>
    <property type="match status" value="5"/>
</dbReference>
<evidence type="ECO:0000256" key="3">
    <source>
        <dbReference type="ARBA" id="ARBA00004792"/>
    </source>
</evidence>
<feature type="domain" description="Ketosynthase family 3 (KS3)" evidence="12">
    <location>
        <begin position="2306"/>
        <end position="2732"/>
    </location>
</feature>
<dbReference type="CDD" id="cd05930">
    <property type="entry name" value="A_NRPS"/>
    <property type="match status" value="1"/>
</dbReference>
<dbReference type="CDD" id="cd00833">
    <property type="entry name" value="PKS"/>
    <property type="match status" value="5"/>
</dbReference>
<evidence type="ECO:0000259" key="11">
    <source>
        <dbReference type="PROSITE" id="PS50075"/>
    </source>
</evidence>
<feature type="domain" description="PKS/mFAS DH" evidence="13">
    <location>
        <begin position="2882"/>
        <end position="3157"/>
    </location>
</feature>
<dbReference type="Pfam" id="PF00501">
    <property type="entry name" value="AMP-binding"/>
    <property type="match status" value="1"/>
</dbReference>
<dbReference type="PROSITE" id="PS52019">
    <property type="entry name" value="PKS_MFAS_DH"/>
    <property type="match status" value="2"/>
</dbReference>
<feature type="domain" description="Ketosynthase family 3 (KS3)" evidence="12">
    <location>
        <begin position="4372"/>
        <end position="4797"/>
    </location>
</feature>
<dbReference type="PANTHER" id="PTHR43775">
    <property type="entry name" value="FATTY ACID SYNTHASE"/>
    <property type="match status" value="1"/>
</dbReference>
<dbReference type="InterPro" id="IPR036736">
    <property type="entry name" value="ACP-like_sf"/>
</dbReference>
<dbReference type="Gene3D" id="3.30.559.10">
    <property type="entry name" value="Chloramphenicol acetyltransferase-like domain"/>
    <property type="match status" value="1"/>
</dbReference>
<feature type="region of interest" description="Disordered" evidence="10">
    <location>
        <begin position="4347"/>
        <end position="4369"/>
    </location>
</feature>
<dbReference type="EMBL" id="JAGTUF010000001">
    <property type="protein sequence ID" value="MBR9970322.1"/>
    <property type="molecule type" value="Genomic_DNA"/>
</dbReference>
<feature type="domain" description="Ketosynthase family 3 (KS3)" evidence="12">
    <location>
        <begin position="3282"/>
        <end position="3705"/>
    </location>
</feature>
<evidence type="ECO:0000256" key="2">
    <source>
        <dbReference type="ARBA" id="ARBA00004496"/>
    </source>
</evidence>
<dbReference type="SMART" id="SM00824">
    <property type="entry name" value="PKS_TE"/>
    <property type="match status" value="1"/>
</dbReference>
<accession>A0ABS5I7C8</accession>
<dbReference type="InterPro" id="IPR020807">
    <property type="entry name" value="PKS_DH"/>
</dbReference>
<feature type="domain" description="Carrier" evidence="11">
    <location>
        <begin position="4276"/>
        <end position="4352"/>
    </location>
</feature>
<dbReference type="SMART" id="SM00822">
    <property type="entry name" value="PKS_KR"/>
    <property type="match status" value="2"/>
</dbReference>
<dbReference type="InterPro" id="IPR049551">
    <property type="entry name" value="PKS_DH_C"/>
</dbReference>
<dbReference type="SMART" id="SM00825">
    <property type="entry name" value="PKS_KS"/>
    <property type="match status" value="5"/>
</dbReference>
<reference evidence="14 15" key="1">
    <citation type="submission" date="2021-04" db="EMBL/GenBank/DDBJ databases">
        <title>Magnetospirillum sulfuroxidans sp. nov., a facultative chemolithoautotrophic sulfur-oxidizing alphaproteobacterium isolated from freshwater sediment and proposals for Paramagetospirillum gen. nov., and Magnetospirillaceae fam. nov.</title>
        <authorList>
            <person name="Koziaeva V."/>
            <person name="Geelhoed J.S."/>
            <person name="Sorokin D.Y."/>
            <person name="Grouzdev D.S."/>
        </authorList>
    </citation>
    <scope>NUCLEOTIDE SEQUENCE [LARGE SCALE GENOMIC DNA]</scope>
    <source>
        <strain evidence="14 15">J10</strain>
    </source>
</reference>
<dbReference type="NCBIfam" id="TIGR01733">
    <property type="entry name" value="AA-adenyl-dom"/>
    <property type="match status" value="1"/>
</dbReference>
<dbReference type="Pfam" id="PF21089">
    <property type="entry name" value="PKS_DH_N"/>
    <property type="match status" value="2"/>
</dbReference>
<dbReference type="Pfam" id="PF00975">
    <property type="entry name" value="Thioesterase"/>
    <property type="match status" value="1"/>
</dbReference>
<dbReference type="Gene3D" id="3.10.129.110">
    <property type="entry name" value="Polyketide synthase dehydratase"/>
    <property type="match status" value="2"/>
</dbReference>
<dbReference type="Gene3D" id="3.40.50.1820">
    <property type="entry name" value="alpha/beta hydrolase"/>
    <property type="match status" value="1"/>
</dbReference>
<dbReference type="InterPro" id="IPR014031">
    <property type="entry name" value="Ketoacyl_synth_C"/>
</dbReference>
<dbReference type="SUPFAM" id="SSF56801">
    <property type="entry name" value="Acetyl-CoA synthetase-like"/>
    <property type="match status" value="1"/>
</dbReference>
<dbReference type="Pfam" id="PF02801">
    <property type="entry name" value="Ketoacyl-synt_C"/>
    <property type="match status" value="5"/>
</dbReference>
<evidence type="ECO:0000256" key="4">
    <source>
        <dbReference type="ARBA" id="ARBA00022450"/>
    </source>
</evidence>
<feature type="region of interest" description="N-terminal hotdog fold" evidence="9">
    <location>
        <begin position="2882"/>
        <end position="3004"/>
    </location>
</feature>
<comment type="cofactor">
    <cofactor evidence="1">
        <name>pantetheine 4'-phosphate</name>
        <dbReference type="ChEBI" id="CHEBI:47942"/>
    </cofactor>
</comment>
<name>A0ABS5I7C8_9PROT</name>
<dbReference type="Pfam" id="PF08659">
    <property type="entry name" value="KR"/>
    <property type="match status" value="2"/>
</dbReference>
<evidence type="ECO:0000256" key="7">
    <source>
        <dbReference type="ARBA" id="ARBA00022679"/>
    </source>
</evidence>
<evidence type="ECO:0000256" key="5">
    <source>
        <dbReference type="ARBA" id="ARBA00022490"/>
    </source>
</evidence>
<dbReference type="InterPro" id="IPR050091">
    <property type="entry name" value="PKS_NRPS_Biosynth_Enz"/>
</dbReference>
<dbReference type="InterPro" id="IPR049900">
    <property type="entry name" value="PKS_mFAS_DH"/>
</dbReference>
<dbReference type="InterPro" id="IPR042099">
    <property type="entry name" value="ANL_N_sf"/>
</dbReference>
<feature type="active site" description="Proton donor; for dehydratase activity" evidence="9">
    <location>
        <position position="3075"/>
    </location>
</feature>
<dbReference type="Gene3D" id="1.10.1200.10">
    <property type="entry name" value="ACP-like"/>
    <property type="match status" value="7"/>
</dbReference>
<dbReference type="Pfam" id="PF00550">
    <property type="entry name" value="PP-binding"/>
    <property type="match status" value="7"/>
</dbReference>
<feature type="region of interest" description="C-terminal hotdog fold" evidence="9">
    <location>
        <begin position="3017"/>
        <end position="3157"/>
    </location>
</feature>
<dbReference type="InterPro" id="IPR020802">
    <property type="entry name" value="TesA-like"/>
</dbReference>
<feature type="domain" description="Carrier" evidence="11">
    <location>
        <begin position="5981"/>
        <end position="6058"/>
    </location>
</feature>
<dbReference type="SMART" id="SM00823">
    <property type="entry name" value="PKS_PP"/>
    <property type="match status" value="7"/>
</dbReference>
<dbReference type="PROSITE" id="PS00606">
    <property type="entry name" value="KS3_1"/>
    <property type="match status" value="3"/>
</dbReference>
<dbReference type="InterPro" id="IPR000873">
    <property type="entry name" value="AMP-dep_synth/lig_dom"/>
</dbReference>
<feature type="domain" description="Carrier" evidence="11">
    <location>
        <begin position="44"/>
        <end position="118"/>
    </location>
</feature>
<dbReference type="InterPro" id="IPR054514">
    <property type="entry name" value="RhiE-like_linker"/>
</dbReference>
<dbReference type="Pfam" id="PF16197">
    <property type="entry name" value="KAsynt_C_assoc"/>
    <property type="match status" value="2"/>
</dbReference>
<dbReference type="Pfam" id="PF14765">
    <property type="entry name" value="PS-DH"/>
    <property type="match status" value="2"/>
</dbReference>
<evidence type="ECO:0000256" key="10">
    <source>
        <dbReference type="SAM" id="MobiDB-lite"/>
    </source>
</evidence>
<feature type="active site" description="Proton acceptor; for dehydratase activity" evidence="9">
    <location>
        <position position="2916"/>
    </location>
</feature>
<evidence type="ECO:0000259" key="13">
    <source>
        <dbReference type="PROSITE" id="PS52019"/>
    </source>
</evidence>
<dbReference type="Proteomes" id="UP000680714">
    <property type="component" value="Unassembled WGS sequence"/>
</dbReference>
<dbReference type="Gene3D" id="3.40.50.720">
    <property type="entry name" value="NAD(P)-binding Rossmann-like Domain"/>
    <property type="match status" value="2"/>
</dbReference>
<dbReference type="InterPro" id="IPR025110">
    <property type="entry name" value="AMP-bd_C"/>
</dbReference>
<proteinExistence type="predicted"/>
<dbReference type="InterPro" id="IPR042104">
    <property type="entry name" value="PKS_dehydratase_sf"/>
</dbReference>
<feature type="region of interest" description="C-terminal hotdog fold" evidence="9">
    <location>
        <begin position="886"/>
        <end position="1037"/>
    </location>
</feature>
<dbReference type="Pfam" id="PF00668">
    <property type="entry name" value="Condensation"/>
    <property type="match status" value="1"/>
</dbReference>
<dbReference type="InterPro" id="IPR001242">
    <property type="entry name" value="Condensation_dom"/>
</dbReference>
<comment type="subcellular location">
    <subcellularLocation>
        <location evidence="2">Cytoplasm</location>
    </subcellularLocation>
</comment>
<sequence length="6319" mass="670366">MTETPKSDLDQAMADLLEQELMAAMVPTLAAAAPPPPVPAGEDRRLEDDVLRMAAQALRMPADQLDPNENLANFGVDSIAITEIMAQISRHYSIAVAPTTFFEARHLNDLARILRQRYGKAIDGHYAAKAAPAPMTVAPVSVAPVSVAPVSSAPPDWLARHRKIRHAQAAAETKPAPAVADIPIAIIAAEGMFPQSPDLDAFAAHLRAGDDCIAEVPPQRWDWRAVHGDPRQGPFTPVNTGGFIADVDLFDAAFFRIAPKEAELIDPQHRLFMQCVWSLIERGGYAPGSLAGQKIGLFLGLNLLDYTNMANRAGLMDAQQMTGLGHAFCPNRLSFLLDIHGPSEIIDTACSSSLVALNRAILSIRHEGCAMAIAGGSNLMLSADQHIMFSQVGMLAADGRCKTFSAQADGYARADGVGAVLLKRLDLAEADGDPILGVIRACVEQHGGITTSLTAPNPQAQARMIVQAHRDAGIDPRSITLIECHGTGTSLGDPVEIDGLKTAFAQLYADHDLPAPTTPHCGLGSVKSNIGHTETAAGVAGLIKVLLALDSATQYRSLHCDNVNPLIDLAGSPFYLLDHARPWQRPIIDGAEMPRRAGLSSFGAGGTNVHVVIEEYRLAAAPIAAGPRPLVVPVSAHGEDSLRRMVAALRPLVAGCDLDAFAHTLQSGRDSRKFRIAFVVADAADLLRQMDAFLAGTMASSNAQRHSGAIGDAAPAEIARRWMAGESMDWSRLDQTKRRRLTLPGTRFVGKRFWLPQPHAPQGFALHDHGPDRWRVELREESFFLTDHRLGSQAILPGVAYLELTRAACVRAGLPATALRNVVWIKPMAVSGRLNAEITLHRAQSLVEIASLTADGDRVLHAQIRLGDDAASAATVDLASLQADHPRVFAASRIYAAFDAMDLRYGPGHRAISQLSTSIDGHSVLARLDLPPSIAATLSAYPLHPSLLDGAFQAAIGVTLNDAGAAAEGAALPFAVNAIDILGPCTARMWVHVYPAKGAEQAQRVRSLDMDLYDHDGGLRVRLRGFATRLPAAAERRPDLLLFTPHWHDADGHAHGDTIPRLALLADGFAALPGWTCHHIGTDFAAMADTLLGHLQNLRGPTRLGLVIPQERPELAGLAGMLRSAGLEMPGLHGQTLLASTTVDGATLAHHLDNAAASGALLRLNGTHLQVESWQPMTVTDSPAPWKNGKVYLITGGLGGLGRLLAEAIRADAPQAIIALAGRSSADAAAQSWIDKIGADYHRVDLADAVATTALVDAIRRAHGRLDGILHAAGFQCDQAISKKTSDVLAHVLAPKVKGTVNLENALGMAALDFFVVFSSLSAIFGNPGQSDYAAANGFLDGWAAKSRQPMISIAWPFWAEGGMRMDADTQALMTRTTGLVALSNSDGLRALAAAIAAKSARVAVAIGDGDKIRRRFIADPPSVTPTATATMAAPALRDAILAAVMQATAKQLKVDLADLDADQELTEYGFDSIGFTQFANSLNASFDLDLTPVVFFEHPTLDGLAGYLCQRHGADLAPRLGVTAPLSAPAAATPPPPPPPPPPPAPVADVAATMAPPSRDAVAIIGMTGLFPRSPDLEAFWRNLEQGQDCIGEIPAERWNWRDYWGDPATQPGRCNIRWGGFIDEMAEFDAGFFGLSAPEARMMDPQQRLLLTQAWRLFENAGIAPKSLSGSDTGVFIGTADTGYGRLLTQAGTGIEGYSMTALAPSLGPNRISYHFNFHGPSLAVETACSSALVAVHRAVEAIAGGHCQMAIAGGVNALLLPDAYVGFAKAGMLAADGHCKPFSAAADGYARGEGIGLVLLKRLSAAERDGDTILGVIRASGENHGGRASSLTAPNPKAQADLLRTVHRRAGIDPRSIGYIEAHGTGTPLGDPIEVEALRAAFADLTATAAAEYGPAPAMQCGIGSVKSNIGHLELAAGIAGLLKVLLQLRHATLVKTLHCHELNPYLKLEGSPFTVVRDTRPWLPPQDNQGHPLPRRAGVSSFGFGGANAHVVVEEYPAAPMIPPPASGPVLLVLSAHTPDALAQWAAILRDHLRQTPEALADIAFTLQTGREGLEHRLAFVATSAAQAAQRLETFLSGEPDATLHQGRVKINRAAVSVLESDDEMRRAIAGLATRGRADGLAELWVRGLTVNWADSATGRRVALPPYPLARTRHWPHSAAAIALTPPAAHAGAPMPEPQPEPEPEPEIQAEETSPIGAALAALTAIAAGVLEVDPLVLDPDSELGEFGFDSITMTGFASKVNAALTLTLTPADFFEFATLNRLAGHIAGTAKFAPPPKPKAAAPLRAAATPERISAPPAADDDSIAIVGFSCRFPQALDGDAFWDNLVHGRDCISRIPADRWDWRAFDGDPKENPGKTNIHWGGFIDGVFEFDPLFFGISPREAKLMDPQQRLLMMHVWKAIEDCGHAPRSLAGRKIGLFVGTSSSGYRDIIGDDTGAEGYVATGAVPSVGPNRTSYFLDWHGPSEPVETACSSSLVALHRAVQSIRAGDCEMAVIGGVNTIVTPEAHINFAKAGMLSPDGRCKTFSADANGYVRGEGIGMIVLRRLSEAQRDGDPIIAVIKASAINHGGRANSLTAPNTSAQSQLIREALARAGFAPATIGYIEAHGTGTPLGDPVEINALKAAFGDCGGDCGIGSVKTNIGHLELAAGAAGIIKVLLQMRHRTLAPSLHCQQINPYIDLAGTPLRIIGTAQPWQPAVDAAGRPLPRRAGVSSFGFGGVNGHVILEEYIPATTAPARHAGSLVLVLSAHDPQRVRDQAANLLAFLAAGRVAEAELPDLAYTLQIGRDGMRHRLALVVNSLDQARDGLSRFLADDHTGLAVGKLEAGHKTGPLVAPDSPAEHLARQWVQGDTVDWPALYPKARRRLRLPTYPFARDVHHINGTFAGAAARVAAAPSVFSQSLEAEDFVLRDHRVMGTRILPGAMGLELARAAGAAGKPFAPTMLSRVVWQHPLRLDSGAVTITVPLAPTDDGGQTFRLLSGGPDSTPHMLGLISPMAARAETMPVDDIRARCPAILAAESLYATYAKLGLDYGPAFRPLHHVLIGKGEALARLVLPEAAAGHFGLNPSMVDGAFQAALGLFQDQGGAVTALPFGLDRLEALAPTTAAMWVHLRRGISTGGIHKLDLDLADDDGVIRLRLSGFTLREIKTGREINTGTAKPDLTAAARRHLAELVAREAAIAIDDIEAEAPFEVYGIDSIMIVRLTDALEADFGPLPKTLFFEYRDLAALAGYFTAHHGPTLTRLLGATPPPEPPEPPPHGGGKPLPDRQPAAAPAAPHAPIAIIGMSGRFPGARTLDEFWRNLEQGKDCIGEIPAERWDHDRFFDAKPGTKGKTNSKWGGFVDDFDCFDPMFFNIAPREAEFMDPQERLFLQCAWETLEDAGHTRHSLATAEVGVFVGVMYQEYQLYGAAPTAAGHPQALNGSAATIANRVSYFCGFSGPSMALDTMCSSSLTAIHLACEALRSGDCSVALAGGVNLSLHPNKYLGLAQGRFLASNGRCESFGQGGDGYVPGEAVGAVLLKPLADARRDGDRVLGIVRASAVNHGGKTNGYTVPNPDAQAAVIGKALERAGISARDIGYVEAHGTGTKLGDPIEIAALTKAYGRHTAERGFCPIGSVKSNIGHCESAAGMAGLAKVLLQMRHGVLAPSLHADSLNPGIDFAATPFVVQRQRAAWPQRGRPRLAGLSSFGAGGANAHLIIEEYPIPSVAAQPLCRDVYPLSARDPERLREMAERLRAAVLPLTAVDMAALAFTLQQGREAFEERLAIVATTPDDVIAGLDRFLAGATTGFYRGRAGRAEPPAATDADTLAAAWIAGARVLWPSPPAARRIALPPYPFARERYWLPGSAPRQALPLPPPQSLPLLFAPRWRQRAAEGSIQTGHRLVVLCQPPADLPPSLTAALAPAEVQVLKGDNYAEQAKHLLEMLQSLFKQRPDSALVQVVLPHGTLQEGLGGMLRSAVQERPGLRCQLISLDYQAADIVARLNADQTTADADIRHQHGHRLVRQWQELTVAPAPGPWRDGGVYMISGGAGGVGLHVCATIARSCRRPVLWLIGRSPLSAQARHSLDGLDADIHYRQADVTDTAALTALVDDIVYGHGHLHGIIHAAGLTRDSLLVRKSTDDLAAVLAPKVAGTIALDQASGKIQLDFFALFASVSGALGNAGQADYAAANAYLDAFAAHRNRLVAQGQRQGRTIALDWPYWQDGGMRLEAEIIAAMDRMVGARPLATAAAMATLDAALAQTAEQQILVLDGDHDRLRRMLMPAPATLSTAAAPERTIEKVTACFAEVLRVPTDKLTAAAPLDRFGVDSVSALEIMAVLERHFGPLPATLLFEHPSIGQLSAALDRDHRPPPPPQPQTSAATTSAATADDIAIIAVAGRYPGAGTVEEFWQVLAEGRDCVTETPPGRWDMDALYAPQKGKPGASHCKWGGFIDGIDEFDAAFFGYSPRAAALADPQERLFLQNTWHLLERAGLPRERLRRDYDRKVGVFVGAMFQHYGAIDGDGDAKALLALNSYGVIANKVSFFFDLQGPSLAIDCMCSSGLQAVHQACQSLKSGECRLAIAGGVSLSPRAIKYQGLSRAGLIGSHADSRAFADGDGYLPAEGVGAVLLKPLADALRDGDAVLAVIKASGANHGGHSAGFGVPSAEAQTQLISDTLRRSGLDPRSIGYIEVAASGAGLGDAMELRALSRAFGGGAEPCPIGSVKTNMGHAEAASGLAQLTKVLLQMQHRRLVASLRPAKANPAMDFTATPFVPQWNNVAWPRRQVDGAEMPRRAAISSFGAGGSNVHLILEEGPALPAPAETARPRRFPLSARTPEQLAAIVADLSAYVHRTADLSLARLSQTLCQGREKLECAVQIVAASRAELHDKLGRIRLGETWEDLATDEPGPFGPPLILPGYPFARDRHWIDDAAPPPPTPAPPPAPSRDIIVAVLAQELGVAADKIDTTLSFRALGVDSMIALRLGFAIEEATGTALSNRMLEDFPTPAALAAHLGDRAAAMPPPLTAAAAAAGPWRMPLTEGQKGLWVLQSLYPQAGTYNVPLAFRLDRIDIQALDQAWRHVQAQYPILTARVIETEDDLWLHAGEPTPLHRIELPKGMEPLDFARRLTTHPFSLSQTAPSRCQVLHGGALADSHEILLLTIHHMVFDGASAAVLATALWAAYDAVAAGRAAPVADGGDFADFAAWERALMNSARGDEQRAYWLQTLQAPLPVIELPADRPAAAGAVIDGQSLEHRLPATTVKAARRLATSLGITPAALFLGILTILLYRHGGGSDMVIGVPVLRRPTRHFATSIGYFVNMLALRCRVSGQASAADVLRDAHRRLMDGLDHGDYPFSAIARDLGGSLHGEPPYHVSYAYQNFPMSAGQAGFIAEIRQPGDGPFGLELYEDGDGLVLVAGYDGARFDAATIERLLERFARLCKAVCAKPDSPVAALELLSAAERKRLLGRWAKPEALPPRDGLLPHWIAAQAKATPDAIAVTADGQALSYRQLSRRAHRLARYLRKRGIGPGDAVAVLLGRGADSIVAVLATLVAGGIWVPLDADAPPHRLAAMLDDCGARIIITQAALAQRLPPHAPPLIDLEADAKAIGKQKAGMPKQLPAGGDAAYMIYTSGSTGTPKGVVVSHQAIADHCRTVIDAYGLTAADVVLQFAPHVVDTALEQILPALAVGARLLLRNGPVWTADKFRRILVEQAVTVADLPPAYLREVLLAWQHDGAAPPDLPLVPDLRLVIVGGEALPPDTVRLWHASPLAASRLLNAYGPTEATITCLLHDVDDAPPGTSIPIGRPLPGTEIRIVDGNGNPLPEGVIGELLVGGSRLALGYHHRPELNSEKFIRAEDGVRLYRTGDLAAFIPGSDGIVAFHGRVDHQVKIRGFRIELGEIETALTAFGLREAAVVPRQDAIGGQVLVAYVVTADTLDQAALRAHMAARLPPHMLPSAYVTLAALPLTTSGKLDRAALPDPASQRPGGANGTDISDSARDGVEAGLLRLWAKVLGRETTSLGVHDDFAACGGHSLSWLRLLSEIAATFQCPADAADFIHTRTIAEQATVLRARRRGVLPAAQTDSPPVALRPALSAALRLFLIHPVAGGIECYGALARRLRPDIDVVALADPGADGSELVQLARHHIHSLRLAQPHGPYHLAGWSMGGVLAFEMARQLRQAGEDIALLCLIDSYTPKQLRRLDALSGPGLSPQALFARDVFGITVSAGPDSDIATLLAEHFPMGDAAPLRQMYQRFQANNAALMAYQPAPCDVPVLLLRAEAGAVDDQDGWAELAPAGLTLRPVPGDHVSLLRPPNLDVCVSVLEEALASARKPQ</sequence>
<dbReference type="InterPro" id="IPR020845">
    <property type="entry name" value="AMP-binding_CS"/>
</dbReference>
<evidence type="ECO:0000256" key="6">
    <source>
        <dbReference type="ARBA" id="ARBA00022553"/>
    </source>
</evidence>
<evidence type="ECO:0000256" key="8">
    <source>
        <dbReference type="ARBA" id="ARBA00022737"/>
    </source>
</evidence>
<dbReference type="SUPFAM" id="SSF52777">
    <property type="entry name" value="CoA-dependent acyltransferases"/>
    <property type="match status" value="2"/>
</dbReference>
<dbReference type="InterPro" id="IPR029058">
    <property type="entry name" value="AB_hydrolase_fold"/>
</dbReference>
<dbReference type="Gene3D" id="1.10.1240.100">
    <property type="match status" value="5"/>
</dbReference>
<dbReference type="InterPro" id="IPR016039">
    <property type="entry name" value="Thiolase-like"/>
</dbReference>
<comment type="caution">
    <text evidence="14">The sequence shown here is derived from an EMBL/GenBank/DDBJ whole genome shotgun (WGS) entry which is preliminary data.</text>
</comment>
<feature type="region of interest" description="Disordered" evidence="10">
    <location>
        <begin position="1528"/>
        <end position="1549"/>
    </location>
</feature>
<keyword evidence="4" id="KW-0596">Phosphopantetheine</keyword>
<keyword evidence="7" id="KW-0808">Transferase</keyword>
<dbReference type="SMART" id="SM00826">
    <property type="entry name" value="PKS_DH"/>
    <property type="match status" value="2"/>
</dbReference>
<keyword evidence="5" id="KW-0963">Cytoplasm</keyword>
<organism evidence="14 15">
    <name type="scientific">Magnetospirillum sulfuroxidans</name>
    <dbReference type="NCBI Taxonomy" id="611300"/>
    <lineage>
        <taxon>Bacteria</taxon>
        <taxon>Pseudomonadati</taxon>
        <taxon>Pseudomonadota</taxon>
        <taxon>Alphaproteobacteria</taxon>
        <taxon>Rhodospirillales</taxon>
        <taxon>Rhodospirillaceae</taxon>
        <taxon>Magnetospirillum</taxon>
    </lineage>
</organism>
<dbReference type="InterPro" id="IPR049552">
    <property type="entry name" value="PKS_DH_N"/>
</dbReference>
<dbReference type="InterPro" id="IPR036291">
    <property type="entry name" value="NAD(P)-bd_dom_sf"/>
</dbReference>
<dbReference type="InterPro" id="IPR013968">
    <property type="entry name" value="PKS_KR"/>
</dbReference>
<dbReference type="InterPro" id="IPR057326">
    <property type="entry name" value="KR_dom"/>
</dbReference>
<dbReference type="CDD" id="cd08953">
    <property type="entry name" value="KR_2_SDR_x"/>
    <property type="match status" value="2"/>
</dbReference>
<dbReference type="Gene3D" id="3.30.300.30">
    <property type="match status" value="1"/>
</dbReference>
<evidence type="ECO:0000313" key="15">
    <source>
        <dbReference type="Proteomes" id="UP000680714"/>
    </source>
</evidence>
<feature type="active site" description="Proton acceptor; for dehydratase activity" evidence="9">
    <location>
        <position position="788"/>
    </location>
</feature>
<gene>
    <name evidence="14" type="ORF">KEC16_01175</name>
</gene>
<feature type="region of interest" description="Disordered" evidence="10">
    <location>
        <begin position="2172"/>
        <end position="2196"/>
    </location>
</feature>
<feature type="region of interest" description="N-terminal hotdog fold" evidence="9">
    <location>
        <begin position="759"/>
        <end position="873"/>
    </location>
</feature>
<feature type="domain" description="Ketosynthase family 3 (KS3)" evidence="12">
    <location>
        <begin position="181"/>
        <end position="615"/>
    </location>
</feature>
<feature type="region of interest" description="Disordered" evidence="10">
    <location>
        <begin position="3246"/>
        <end position="3280"/>
    </location>
</feature>
<dbReference type="SUPFAM" id="SSF53901">
    <property type="entry name" value="Thiolase-like"/>
    <property type="match status" value="5"/>
</dbReference>
<dbReference type="SUPFAM" id="SSF51735">
    <property type="entry name" value="NAD(P)-binding Rossmann-fold domains"/>
    <property type="match status" value="2"/>
</dbReference>
<keyword evidence="6" id="KW-0597">Phosphoprotein</keyword>
<dbReference type="PANTHER" id="PTHR43775:SF37">
    <property type="entry name" value="SI:DKEY-61P9.11"/>
    <property type="match status" value="1"/>
</dbReference>
<dbReference type="Gene3D" id="3.40.50.12780">
    <property type="entry name" value="N-terminal domain of ligase-like"/>
    <property type="match status" value="1"/>
</dbReference>
<feature type="domain" description="Carrier" evidence="11">
    <location>
        <begin position="3165"/>
        <end position="3241"/>
    </location>
</feature>
<feature type="compositionally biased region" description="Pro residues" evidence="10">
    <location>
        <begin position="1533"/>
        <end position="1547"/>
    </location>
</feature>
<dbReference type="PROSITE" id="PS00455">
    <property type="entry name" value="AMP_BINDING"/>
    <property type="match status" value="1"/>
</dbReference>
<dbReference type="PROSITE" id="PS50075">
    <property type="entry name" value="CARRIER"/>
    <property type="match status" value="7"/>
</dbReference>
<dbReference type="InterPro" id="IPR001031">
    <property type="entry name" value="Thioesterase"/>
</dbReference>
<dbReference type="InterPro" id="IPR014030">
    <property type="entry name" value="Ketoacyl_synth_N"/>
</dbReference>
<dbReference type="InterPro" id="IPR045851">
    <property type="entry name" value="AMP-bd_C_sf"/>
</dbReference>
<dbReference type="InterPro" id="IPR018201">
    <property type="entry name" value="Ketoacyl_synth_AS"/>
</dbReference>
<dbReference type="InterPro" id="IPR020841">
    <property type="entry name" value="PKS_Beta-ketoAc_synthase_dom"/>
</dbReference>
<feature type="compositionally biased region" description="Acidic residues" evidence="10">
    <location>
        <begin position="2184"/>
        <end position="2194"/>
    </location>
</feature>
<dbReference type="SUPFAM" id="SSF47336">
    <property type="entry name" value="ACP-like"/>
    <property type="match status" value="7"/>
</dbReference>
<dbReference type="InterPro" id="IPR023213">
    <property type="entry name" value="CAT-like_dom_sf"/>
</dbReference>
<feature type="domain" description="PKS/mFAS DH" evidence="13">
    <location>
        <begin position="759"/>
        <end position="1037"/>
    </location>
</feature>
<evidence type="ECO:0000259" key="12">
    <source>
        <dbReference type="PROSITE" id="PS52004"/>
    </source>
</evidence>
<dbReference type="PROSITE" id="PS00012">
    <property type="entry name" value="PHOSPHOPANTETHEINE"/>
    <property type="match status" value="1"/>
</dbReference>
<dbReference type="RefSeq" id="WP_211545825.1">
    <property type="nucleotide sequence ID" value="NZ_JAGTUF010000001.1"/>
</dbReference>
<keyword evidence="8" id="KW-0677">Repeat</keyword>
<dbReference type="PROSITE" id="PS52004">
    <property type="entry name" value="KS3_2"/>
    <property type="match status" value="5"/>
</dbReference>
<dbReference type="SUPFAM" id="SSF53474">
    <property type="entry name" value="alpha/beta-Hydrolases"/>
    <property type="match status" value="1"/>
</dbReference>
<dbReference type="SMART" id="SM01294">
    <property type="entry name" value="PKS_PP_betabranch"/>
    <property type="match status" value="3"/>
</dbReference>
<dbReference type="InterPro" id="IPR032821">
    <property type="entry name" value="PKS_assoc"/>
</dbReference>
<dbReference type="Gene3D" id="3.30.559.30">
    <property type="entry name" value="Nonribosomal peptide synthetase, condensation domain"/>
    <property type="match status" value="1"/>
</dbReference>
<feature type="region of interest" description="Disordered" evidence="10">
    <location>
        <begin position="5958"/>
        <end position="5981"/>
    </location>
</feature>
<dbReference type="InterPro" id="IPR006162">
    <property type="entry name" value="Ppantetheine_attach_site"/>
</dbReference>
<dbReference type="InterPro" id="IPR020806">
    <property type="entry name" value="PKS_PP-bd"/>
</dbReference>
<dbReference type="InterPro" id="IPR010071">
    <property type="entry name" value="AA_adenyl_dom"/>
</dbReference>
<evidence type="ECO:0000256" key="9">
    <source>
        <dbReference type="PROSITE-ProRule" id="PRU01363"/>
    </source>
</evidence>
<comment type="pathway">
    <text evidence="3">Antibiotic biosynthesis.</text>
</comment>
<dbReference type="Gene3D" id="3.40.47.10">
    <property type="match status" value="5"/>
</dbReference>
<feature type="domain" description="Carrier" evidence="11">
    <location>
        <begin position="4927"/>
        <end position="5001"/>
    </location>
</feature>
<feature type="domain" description="Ketosynthase family 3 (KS3)" evidence="12">
    <location>
        <begin position="1560"/>
        <end position="1999"/>
    </location>
</feature>